<dbReference type="EMBL" id="BK015961">
    <property type="protein sequence ID" value="DAF87276.1"/>
    <property type="molecule type" value="Genomic_DNA"/>
</dbReference>
<sequence>MEYRNVKTGTVIDVCSVLSGPDWEAILPPAPAEETEPLEEETPAPKKTTPAKKPVSKKAGAKNGGKVRKPQ</sequence>
<reference evidence="2" key="1">
    <citation type="journal article" date="2021" name="Proc. Natl. Acad. Sci. U.S.A.">
        <title>A Catalog of Tens of Thousands of Viruses from Human Metagenomes Reveals Hidden Associations with Chronic Diseases.</title>
        <authorList>
            <person name="Tisza M.J."/>
            <person name="Buck C.B."/>
        </authorList>
    </citation>
    <scope>NUCLEOTIDE SEQUENCE</scope>
    <source>
        <strain evidence="2">CtDsE1</strain>
    </source>
</reference>
<evidence type="ECO:0000313" key="2">
    <source>
        <dbReference type="EMBL" id="DAF87276.1"/>
    </source>
</evidence>
<evidence type="ECO:0000256" key="1">
    <source>
        <dbReference type="SAM" id="MobiDB-lite"/>
    </source>
</evidence>
<feature type="compositionally biased region" description="Acidic residues" evidence="1">
    <location>
        <begin position="33"/>
        <end position="42"/>
    </location>
</feature>
<organism evidence="2">
    <name type="scientific">Siphoviridae sp. ctDsE1</name>
    <dbReference type="NCBI Taxonomy" id="2825390"/>
    <lineage>
        <taxon>Viruses</taxon>
        <taxon>Duplodnaviria</taxon>
        <taxon>Heunggongvirae</taxon>
        <taxon>Uroviricota</taxon>
        <taxon>Caudoviricetes</taxon>
    </lineage>
</organism>
<feature type="compositionally biased region" description="Basic residues" evidence="1">
    <location>
        <begin position="54"/>
        <end position="71"/>
    </location>
</feature>
<protein>
    <submittedName>
        <fullName evidence="2">Uncharacterized protein</fullName>
    </submittedName>
</protein>
<name>A0A8S5TYI8_9CAUD</name>
<feature type="region of interest" description="Disordered" evidence="1">
    <location>
        <begin position="25"/>
        <end position="71"/>
    </location>
</feature>
<proteinExistence type="predicted"/>
<accession>A0A8S5TYI8</accession>